<evidence type="ECO:0000313" key="2">
    <source>
        <dbReference type="Proteomes" id="UP000823775"/>
    </source>
</evidence>
<name>A0ABS8Y3H0_DATST</name>
<gene>
    <name evidence="1" type="ORF">HAX54_014245</name>
</gene>
<organism evidence="1 2">
    <name type="scientific">Datura stramonium</name>
    <name type="common">Jimsonweed</name>
    <name type="synonym">Common thornapple</name>
    <dbReference type="NCBI Taxonomy" id="4076"/>
    <lineage>
        <taxon>Eukaryota</taxon>
        <taxon>Viridiplantae</taxon>
        <taxon>Streptophyta</taxon>
        <taxon>Embryophyta</taxon>
        <taxon>Tracheophyta</taxon>
        <taxon>Spermatophyta</taxon>
        <taxon>Magnoliopsida</taxon>
        <taxon>eudicotyledons</taxon>
        <taxon>Gunneridae</taxon>
        <taxon>Pentapetalae</taxon>
        <taxon>asterids</taxon>
        <taxon>lamiids</taxon>
        <taxon>Solanales</taxon>
        <taxon>Solanaceae</taxon>
        <taxon>Solanoideae</taxon>
        <taxon>Datureae</taxon>
        <taxon>Datura</taxon>
    </lineage>
</organism>
<feature type="non-terminal residue" evidence="1">
    <location>
        <position position="1"/>
    </location>
</feature>
<dbReference type="EMBL" id="JACEIK010018814">
    <property type="protein sequence ID" value="MCE5166036.1"/>
    <property type="molecule type" value="Genomic_DNA"/>
</dbReference>
<keyword evidence="2" id="KW-1185">Reference proteome</keyword>
<comment type="caution">
    <text evidence="1">The sequence shown here is derived from an EMBL/GenBank/DDBJ whole genome shotgun (WGS) entry which is preliminary data.</text>
</comment>
<sequence length="69" mass="8162">VVTREWWSTRRRDAPSILAQESHEALPGIGSQVKSRFYPKAEARKNSIPISRRNSKYLIYYNKYPFFPC</sequence>
<protein>
    <submittedName>
        <fullName evidence="1">Uncharacterized protein</fullName>
    </submittedName>
</protein>
<reference evidence="1 2" key="1">
    <citation type="journal article" date="2021" name="BMC Genomics">
        <title>Datura genome reveals duplications of psychoactive alkaloid biosynthetic genes and high mutation rate following tissue culture.</title>
        <authorList>
            <person name="Rajewski A."/>
            <person name="Carter-House D."/>
            <person name="Stajich J."/>
            <person name="Litt A."/>
        </authorList>
    </citation>
    <scope>NUCLEOTIDE SEQUENCE [LARGE SCALE GENOMIC DNA]</scope>
    <source>
        <strain evidence="1">AR-01</strain>
    </source>
</reference>
<proteinExistence type="predicted"/>
<dbReference type="Proteomes" id="UP000823775">
    <property type="component" value="Unassembled WGS sequence"/>
</dbReference>
<accession>A0ABS8Y3H0</accession>
<evidence type="ECO:0000313" key="1">
    <source>
        <dbReference type="EMBL" id="MCE5166036.1"/>
    </source>
</evidence>